<keyword evidence="1" id="KW-0472">Membrane</keyword>
<sequence>MDKIPAHVQPRLKPWSDWRLENRRGAGPLCIIVIVTAVLAWHTMMLPERSSLLVALVAVQIALFGLSYWIQPFWIPLALILVLSMMGDCVFPQYSDYVMNAQLAALGLLAYWTNDICAGLTLIVLSAYQWIWLIFSPYAQSNTFTVVLFVALFAVAALIGSIARHLAERAYRQQQMMQAMRSGIRAMAMDLHDAVSGSLTTAELLLQQCEVEADITSAIADPMWKERNRCIHAEIHNAEDNVKGIVDLLLAEYGESDEERRQRQSIRTMLDAHDRQMSAQGINGHSALVAWGEGAGMLREHDMRMLCWLIDTIYEHIRRSRPDFYELSVTIDDARAVVMLMHTGNTATLTLPHIPWNKRLRVHVEAEKREESAMVFITVRLHRLRQQTQQEATAHLLAKIQCAQKDIVQEREPSCPT</sequence>
<keyword evidence="1" id="KW-0812">Transmembrane</keyword>
<dbReference type="EMBL" id="RYUQ01000001">
    <property type="protein sequence ID" value="RYQ27179.1"/>
    <property type="molecule type" value="Genomic_DNA"/>
</dbReference>
<organism evidence="2 3">
    <name type="scientific">Bifidobacterium pseudolongum subsp. globosum</name>
    <dbReference type="NCBI Taxonomy" id="1690"/>
    <lineage>
        <taxon>Bacteria</taxon>
        <taxon>Bacillati</taxon>
        <taxon>Actinomycetota</taxon>
        <taxon>Actinomycetes</taxon>
        <taxon>Bifidobacteriales</taxon>
        <taxon>Bifidobacteriaceae</taxon>
        <taxon>Bifidobacterium</taxon>
    </lineage>
</organism>
<dbReference type="Proteomes" id="UP000292535">
    <property type="component" value="Unassembled WGS sequence"/>
</dbReference>
<dbReference type="AlphaFoldDB" id="A0A4V1Y3E8"/>
<accession>A0A4V1Y3E8</accession>
<evidence type="ECO:0000313" key="2">
    <source>
        <dbReference type="EMBL" id="RYQ27179.1"/>
    </source>
</evidence>
<feature type="transmembrane region" description="Helical" evidence="1">
    <location>
        <begin position="103"/>
        <end position="131"/>
    </location>
</feature>
<gene>
    <name evidence="2" type="ORF">PG2032B_0223</name>
</gene>
<evidence type="ECO:0000313" key="3">
    <source>
        <dbReference type="Proteomes" id="UP000292535"/>
    </source>
</evidence>
<reference evidence="2 3" key="1">
    <citation type="submission" date="2018-12" db="EMBL/GenBank/DDBJ databases">
        <title>Unveiling genomic diversity among members of the Bifidobacterium pseudolongum species, a widely distributed gut commensal of the animal kingdom.</title>
        <authorList>
            <person name="Lugli G.A."/>
            <person name="Duranti S."/>
            <person name="Albert K."/>
            <person name="Mancabelli L."/>
            <person name="Napoli S."/>
            <person name="Viappiani A."/>
            <person name="Anzalone R."/>
            <person name="Longhi G."/>
            <person name="Milani C."/>
            <person name="Turroni F."/>
            <person name="Alessandri G."/>
            <person name="Sela D.A."/>
            <person name="Van Sinderen D."/>
            <person name="Ventura M."/>
        </authorList>
    </citation>
    <scope>NUCLEOTIDE SEQUENCE [LARGE SCALE GENOMIC DNA]</scope>
    <source>
        <strain evidence="2 3">2032B</strain>
    </source>
</reference>
<feature type="transmembrane region" description="Helical" evidence="1">
    <location>
        <begin position="25"/>
        <end position="44"/>
    </location>
</feature>
<feature type="transmembrane region" description="Helical" evidence="1">
    <location>
        <begin position="143"/>
        <end position="167"/>
    </location>
</feature>
<evidence type="ECO:0008006" key="4">
    <source>
        <dbReference type="Google" id="ProtNLM"/>
    </source>
</evidence>
<keyword evidence="1" id="KW-1133">Transmembrane helix</keyword>
<evidence type="ECO:0000256" key="1">
    <source>
        <dbReference type="SAM" id="Phobius"/>
    </source>
</evidence>
<dbReference type="RefSeq" id="WP_129853215.1">
    <property type="nucleotide sequence ID" value="NZ_RYUQ01000001.1"/>
</dbReference>
<proteinExistence type="predicted"/>
<protein>
    <recommendedName>
        <fullName evidence="4">Histidine kinase</fullName>
    </recommendedName>
</protein>
<comment type="caution">
    <text evidence="2">The sequence shown here is derived from an EMBL/GenBank/DDBJ whole genome shotgun (WGS) entry which is preliminary data.</text>
</comment>
<name>A0A4V1Y3E8_9BIFI</name>